<dbReference type="SUPFAM" id="SSF54197">
    <property type="entry name" value="HIT-like"/>
    <property type="match status" value="1"/>
</dbReference>
<name>A0A382K4R5_9ZZZZ</name>
<dbReference type="Gene3D" id="3.30.428.10">
    <property type="entry name" value="HIT-like"/>
    <property type="match status" value="1"/>
</dbReference>
<evidence type="ECO:0000259" key="1">
    <source>
        <dbReference type="PROSITE" id="PS51084"/>
    </source>
</evidence>
<dbReference type="PRINTS" id="PR00332">
    <property type="entry name" value="HISTRIAD"/>
</dbReference>
<dbReference type="InterPro" id="IPR011146">
    <property type="entry name" value="HIT-like"/>
</dbReference>
<dbReference type="AlphaFoldDB" id="A0A382K4R5"/>
<reference evidence="2" key="1">
    <citation type="submission" date="2018-05" db="EMBL/GenBank/DDBJ databases">
        <authorList>
            <person name="Lanie J.A."/>
            <person name="Ng W.-L."/>
            <person name="Kazmierczak K.M."/>
            <person name="Andrzejewski T.M."/>
            <person name="Davidsen T.M."/>
            <person name="Wayne K.J."/>
            <person name="Tettelin H."/>
            <person name="Glass J.I."/>
            <person name="Rusch D."/>
            <person name="Podicherti R."/>
            <person name="Tsui H.-C.T."/>
            <person name="Winkler M.E."/>
        </authorList>
    </citation>
    <scope>NUCLEOTIDE SEQUENCE</scope>
</reference>
<dbReference type="PROSITE" id="PS00892">
    <property type="entry name" value="HIT_1"/>
    <property type="match status" value="1"/>
</dbReference>
<dbReference type="Pfam" id="PF01230">
    <property type="entry name" value="HIT"/>
    <property type="match status" value="1"/>
</dbReference>
<dbReference type="InterPro" id="IPR036265">
    <property type="entry name" value="HIT-like_sf"/>
</dbReference>
<dbReference type="PROSITE" id="PS51084">
    <property type="entry name" value="HIT_2"/>
    <property type="match status" value="1"/>
</dbReference>
<dbReference type="InterPro" id="IPR001310">
    <property type="entry name" value="Histidine_triad_HIT"/>
</dbReference>
<accession>A0A382K4R5</accession>
<organism evidence="2">
    <name type="scientific">marine metagenome</name>
    <dbReference type="NCBI Taxonomy" id="408172"/>
    <lineage>
        <taxon>unclassified sequences</taxon>
        <taxon>metagenomes</taxon>
        <taxon>ecological metagenomes</taxon>
    </lineage>
</organism>
<dbReference type="GO" id="GO:0009117">
    <property type="term" value="P:nucleotide metabolic process"/>
    <property type="evidence" value="ECO:0007669"/>
    <property type="project" value="TreeGrafter"/>
</dbReference>
<dbReference type="PANTHER" id="PTHR46648">
    <property type="entry name" value="HIT FAMILY PROTEIN 1"/>
    <property type="match status" value="1"/>
</dbReference>
<dbReference type="GO" id="GO:0003824">
    <property type="term" value="F:catalytic activity"/>
    <property type="evidence" value="ECO:0007669"/>
    <property type="project" value="InterPro"/>
</dbReference>
<proteinExistence type="predicted"/>
<dbReference type="EMBL" id="UINC01078180">
    <property type="protein sequence ID" value="SVC19006.1"/>
    <property type="molecule type" value="Genomic_DNA"/>
</dbReference>
<gene>
    <name evidence="2" type="ORF">METZ01_LOCUS271860</name>
</gene>
<protein>
    <recommendedName>
        <fullName evidence="1">HIT domain-containing protein</fullName>
    </recommendedName>
</protein>
<sequence length="135" mass="15193">MASIFSKIIEGSIPSIQIDETENEIAFLDIMPCTEGHTLIVPKKEVKRLEDMEPQDTASLMVFLHRISKAVSSALGGVDYNLILNNGVQAGQEVMHVHFHIIPRLERTSRMFGNRKNASTEELQQTADKIRKFLS</sequence>
<evidence type="ECO:0000313" key="2">
    <source>
        <dbReference type="EMBL" id="SVC19006.1"/>
    </source>
</evidence>
<dbReference type="PANTHER" id="PTHR46648:SF1">
    <property type="entry name" value="ADENOSINE 5'-MONOPHOSPHORAMIDASE HNT1"/>
    <property type="match status" value="1"/>
</dbReference>
<feature type="domain" description="HIT" evidence="1">
    <location>
        <begin position="4"/>
        <end position="112"/>
    </location>
</feature>
<dbReference type="InterPro" id="IPR019808">
    <property type="entry name" value="Histidine_triad_CS"/>
</dbReference>